<keyword evidence="3" id="KW-1185">Reference proteome</keyword>
<reference evidence="3" key="1">
    <citation type="journal article" date="2013" name="Science">
        <title>The Amborella genome and the evolution of flowering plants.</title>
        <authorList>
            <consortium name="Amborella Genome Project"/>
        </authorList>
    </citation>
    <scope>NUCLEOTIDE SEQUENCE [LARGE SCALE GENOMIC DNA]</scope>
</reference>
<protein>
    <recommendedName>
        <fullName evidence="1">BURP domain-containing protein</fullName>
    </recommendedName>
</protein>
<proteinExistence type="predicted"/>
<dbReference type="PANTHER" id="PTHR31236:SF2">
    <property type="entry name" value="BURP DOMAIN PROTEIN RD22"/>
    <property type="match status" value="1"/>
</dbReference>
<evidence type="ECO:0000313" key="3">
    <source>
        <dbReference type="Proteomes" id="UP000017836"/>
    </source>
</evidence>
<dbReference type="PANTHER" id="PTHR31236">
    <property type="entry name" value="BURP DOMAIN PROTEIN USPL1-LIKE"/>
    <property type="match status" value="1"/>
</dbReference>
<gene>
    <name evidence="2" type="ORF">AMTR_s00041p00237630</name>
</gene>
<name>W1PZH2_AMBTC</name>
<dbReference type="HOGENOM" id="CLU_112298_0_0_1"/>
<evidence type="ECO:0000313" key="2">
    <source>
        <dbReference type="EMBL" id="ERN13564.1"/>
    </source>
</evidence>
<dbReference type="Proteomes" id="UP000017836">
    <property type="component" value="Unassembled WGS sequence"/>
</dbReference>
<feature type="domain" description="BURP" evidence="1">
    <location>
        <begin position="45"/>
        <end position="161"/>
    </location>
</feature>
<dbReference type="Pfam" id="PF03181">
    <property type="entry name" value="BURP"/>
    <property type="match status" value="1"/>
</dbReference>
<dbReference type="AlphaFoldDB" id="W1PZH2"/>
<dbReference type="EMBL" id="KI392588">
    <property type="protein sequence ID" value="ERN13564.1"/>
    <property type="molecule type" value="Genomic_DNA"/>
</dbReference>
<organism evidence="2 3">
    <name type="scientific">Amborella trichopoda</name>
    <dbReference type="NCBI Taxonomy" id="13333"/>
    <lineage>
        <taxon>Eukaryota</taxon>
        <taxon>Viridiplantae</taxon>
        <taxon>Streptophyta</taxon>
        <taxon>Embryophyta</taxon>
        <taxon>Tracheophyta</taxon>
        <taxon>Spermatophyta</taxon>
        <taxon>Magnoliopsida</taxon>
        <taxon>Amborellales</taxon>
        <taxon>Amborellaceae</taxon>
        <taxon>Amborella</taxon>
    </lineage>
</organism>
<dbReference type="InterPro" id="IPR004873">
    <property type="entry name" value="BURP_dom"/>
</dbReference>
<dbReference type="InterPro" id="IPR044816">
    <property type="entry name" value="BURP"/>
</dbReference>
<dbReference type="PROSITE" id="PS51277">
    <property type="entry name" value="BURP"/>
    <property type="match status" value="1"/>
</dbReference>
<sequence>MPDIISAHLCPVPAGLLHIGSSNREPRCLYSDFTKEHLDLRETTVFLQEDLKVGMNKIFYFHRSDFNNTSPFFSREDASTTPFSTADFPQILHQFSLPLLFGEAQEVWGTLTWCESLEDKEKCLSSLEAMIDYANSFGLGRNIYCAPHHHQQCFCAPSIYC</sequence>
<evidence type="ECO:0000259" key="1">
    <source>
        <dbReference type="PROSITE" id="PS51277"/>
    </source>
</evidence>
<accession>W1PZH2</accession>
<dbReference type="Gramene" id="ERN13564">
    <property type="protein sequence ID" value="ERN13564"/>
    <property type="gene ID" value="AMTR_s00041p00237630"/>
</dbReference>